<evidence type="ECO:0000259" key="5">
    <source>
        <dbReference type="PROSITE" id="PS50003"/>
    </source>
</evidence>
<organism evidence="7 8">
    <name type="scientific">Takifugu rubripes</name>
    <name type="common">Japanese pufferfish</name>
    <name type="synonym">Fugu rubripes</name>
    <dbReference type="NCBI Taxonomy" id="31033"/>
    <lineage>
        <taxon>Eukaryota</taxon>
        <taxon>Metazoa</taxon>
        <taxon>Chordata</taxon>
        <taxon>Craniata</taxon>
        <taxon>Vertebrata</taxon>
        <taxon>Euteleostomi</taxon>
        <taxon>Actinopterygii</taxon>
        <taxon>Neopterygii</taxon>
        <taxon>Teleostei</taxon>
        <taxon>Neoteleostei</taxon>
        <taxon>Acanthomorphata</taxon>
        <taxon>Eupercaria</taxon>
        <taxon>Tetraodontiformes</taxon>
        <taxon>Tetradontoidea</taxon>
        <taxon>Tetraodontidae</taxon>
        <taxon>Takifugu</taxon>
    </lineage>
</organism>
<sequence>MGLPTLEFTDSFLDSPDFRERITCHEIELERTNKFIKELIKDGNMLIAAFRNLSVAVQKFSQSLQEFQFECIGDAETDDEVNIAQSFKEFSQLLNMVEEERRRLIQNADDVLITPLEKFRKEQIGAAKDGKKKFDKETEKYYSTLERHLSLSSRKKEAYLQEADTQIDKERQLFYDASLEYVFKIQEVQEKKKFEFVEPLLAFLQGLFTFYHEGYELAHEFEPYKQQLQFNLQNTRNNFVSTKQEVEKLMKRIRSADQDYKPPGQWTMEGFLYVQEKRPLGCTWTRHYCTYDKGSNTFTMSNTDTKSNGVVLNQPEIFKLKSCIRRKTDSIDKRFCFDIEVVERHGVMTLQALSESNRRLWLEAMDGKEPVRNLTWFILCSLIFGKNFRINTMGLYRIGGVNSKVQKLMTTSGTILSRLSFLFCHIYIIVSLESDDQNYRVCAVHALVHKLPERNKEMLELLIQHLVTVSTQSQLNLMTVSNLGVIFGPTLMRSQEETVAAMMNIKFQNIVVEILIENFNKVACFFVFLKVFFFFIQRLFLYIRSLFCHSTKIEFCCYIFLFVLGLLPEPTGLKMPLLVSPLHSKGAQKHNSLRDHSTQLIPSSSSETAHAFVDFYCLYRDAKAMYSCEAEHSHELSFPQGAHFTNVYASVEPGWLQATYEGRTGLIPENYVVFL</sequence>
<reference evidence="7 8" key="1">
    <citation type="journal article" date="2011" name="Genome Biol. Evol.">
        <title>Integration of the genetic map and genome assembly of fugu facilitates insights into distinct features of genome evolution in teleosts and mammals.</title>
        <authorList>
            <person name="Kai W."/>
            <person name="Kikuchi K."/>
            <person name="Tohari S."/>
            <person name="Chew A.K."/>
            <person name="Tay A."/>
            <person name="Fujiwara A."/>
            <person name="Hosoya S."/>
            <person name="Suetake H."/>
            <person name="Naruse K."/>
            <person name="Brenner S."/>
            <person name="Suzuki Y."/>
            <person name="Venkatesh B."/>
        </authorList>
    </citation>
    <scope>NUCLEOTIDE SEQUENCE [LARGE SCALE GENOMIC DNA]</scope>
</reference>
<reference evidence="7" key="2">
    <citation type="submission" date="2025-08" db="UniProtKB">
        <authorList>
            <consortium name="Ensembl"/>
        </authorList>
    </citation>
    <scope>IDENTIFICATION</scope>
</reference>
<evidence type="ECO:0000313" key="7">
    <source>
        <dbReference type="Ensembl" id="ENSTRUP00000064012.1"/>
    </source>
</evidence>
<dbReference type="InterPro" id="IPR027267">
    <property type="entry name" value="AH/BAR_dom_sf"/>
</dbReference>
<evidence type="ECO:0000256" key="2">
    <source>
        <dbReference type="ARBA" id="ARBA00022468"/>
    </source>
</evidence>
<dbReference type="SMART" id="SM00326">
    <property type="entry name" value="SH3"/>
    <property type="match status" value="1"/>
</dbReference>
<dbReference type="InterPro" id="IPR001849">
    <property type="entry name" value="PH_domain"/>
</dbReference>
<name>A0A674MS88_TAKRU</name>
<dbReference type="Gene3D" id="2.30.30.40">
    <property type="entry name" value="SH3 Domains"/>
    <property type="match status" value="1"/>
</dbReference>
<dbReference type="PANTHER" id="PTHR12552:SF3">
    <property type="entry name" value="RHO GTPASE-ACTIVATING PROTEIN 42"/>
    <property type="match status" value="1"/>
</dbReference>
<dbReference type="Pfam" id="PF00620">
    <property type="entry name" value="RhoGAP"/>
    <property type="match status" value="1"/>
</dbReference>
<dbReference type="Proteomes" id="UP000005226">
    <property type="component" value="Chromosome 11"/>
</dbReference>
<feature type="domain" description="Rho-GAP" evidence="6">
    <location>
        <begin position="318"/>
        <end position="523"/>
    </location>
</feature>
<dbReference type="SUPFAM" id="SSF103657">
    <property type="entry name" value="BAR/IMD domain-like"/>
    <property type="match status" value="1"/>
</dbReference>
<dbReference type="Pfam" id="PF14604">
    <property type="entry name" value="SH3_9"/>
    <property type="match status" value="1"/>
</dbReference>
<gene>
    <name evidence="7" type="primary">arhgap42</name>
</gene>
<dbReference type="PROSITE" id="PS50238">
    <property type="entry name" value="RHOGAP"/>
    <property type="match status" value="1"/>
</dbReference>
<dbReference type="PROSITE" id="PS50003">
    <property type="entry name" value="PH_DOMAIN"/>
    <property type="match status" value="1"/>
</dbReference>
<dbReference type="FunFam" id="2.30.29.30:FF:000161">
    <property type="entry name" value="Rho GTPase activating protein 42"/>
    <property type="match status" value="1"/>
</dbReference>
<protein>
    <submittedName>
        <fullName evidence="7">Rho GTPase activating protein 42</fullName>
    </submittedName>
</protein>
<dbReference type="InterPro" id="IPR000198">
    <property type="entry name" value="RhoGAP_dom"/>
</dbReference>
<dbReference type="SUPFAM" id="SSF50729">
    <property type="entry name" value="PH domain-like"/>
    <property type="match status" value="1"/>
</dbReference>
<dbReference type="InterPro" id="IPR004148">
    <property type="entry name" value="BAR_dom"/>
</dbReference>
<reference evidence="7" key="3">
    <citation type="submission" date="2025-09" db="UniProtKB">
        <authorList>
            <consortium name="Ensembl"/>
        </authorList>
    </citation>
    <scope>IDENTIFICATION</scope>
</reference>
<keyword evidence="1 3" id="KW-0728">SH3 domain</keyword>
<evidence type="ECO:0000259" key="4">
    <source>
        <dbReference type="PROSITE" id="PS50002"/>
    </source>
</evidence>
<dbReference type="GO" id="GO:0005737">
    <property type="term" value="C:cytoplasm"/>
    <property type="evidence" value="ECO:0007669"/>
    <property type="project" value="InterPro"/>
</dbReference>
<dbReference type="InterPro" id="IPR036028">
    <property type="entry name" value="SH3-like_dom_sf"/>
</dbReference>
<dbReference type="Pfam" id="PF16746">
    <property type="entry name" value="BAR_3"/>
    <property type="match status" value="1"/>
</dbReference>
<dbReference type="InterPro" id="IPR011993">
    <property type="entry name" value="PH-like_dom_sf"/>
</dbReference>
<feature type="domain" description="SH3" evidence="4">
    <location>
        <begin position="617"/>
        <end position="675"/>
    </location>
</feature>
<dbReference type="GO" id="GO:0005096">
    <property type="term" value="F:GTPase activator activity"/>
    <property type="evidence" value="ECO:0007669"/>
    <property type="project" value="UniProtKB-KW"/>
</dbReference>
<dbReference type="Gene3D" id="2.30.29.30">
    <property type="entry name" value="Pleckstrin-homology domain (PH domain)/Phosphotyrosine-binding domain (PTB)"/>
    <property type="match status" value="1"/>
</dbReference>
<keyword evidence="2" id="KW-0343">GTPase activation</keyword>
<dbReference type="Gene3D" id="1.20.1270.60">
    <property type="entry name" value="Arfaptin homology (AH) domain/BAR domain"/>
    <property type="match status" value="1"/>
</dbReference>
<dbReference type="GO" id="GO:0007165">
    <property type="term" value="P:signal transduction"/>
    <property type="evidence" value="ECO:0007669"/>
    <property type="project" value="InterPro"/>
</dbReference>
<dbReference type="CDD" id="cd01249">
    <property type="entry name" value="BAR-PH_GRAF_family"/>
    <property type="match status" value="1"/>
</dbReference>
<accession>A0A674MS88</accession>
<dbReference type="GeneTree" id="ENSGT00940000155492"/>
<dbReference type="Gene3D" id="1.10.555.10">
    <property type="entry name" value="Rho GTPase activation protein"/>
    <property type="match status" value="1"/>
</dbReference>
<dbReference type="InterPro" id="IPR008936">
    <property type="entry name" value="Rho_GTPase_activation_prot"/>
</dbReference>
<evidence type="ECO:0000256" key="3">
    <source>
        <dbReference type="PROSITE-ProRule" id="PRU00192"/>
    </source>
</evidence>
<evidence type="ECO:0000259" key="6">
    <source>
        <dbReference type="PROSITE" id="PS50238"/>
    </source>
</evidence>
<dbReference type="InterPro" id="IPR047234">
    <property type="entry name" value="GRAF_fam"/>
</dbReference>
<dbReference type="Ensembl" id="ENSTRUT00000073855.1">
    <property type="protein sequence ID" value="ENSTRUP00000064012.1"/>
    <property type="gene ID" value="ENSTRUG00000012664.3"/>
</dbReference>
<dbReference type="SUPFAM" id="SSF48350">
    <property type="entry name" value="GTPase activation domain, GAP"/>
    <property type="match status" value="1"/>
</dbReference>
<feature type="domain" description="PH" evidence="5">
    <location>
        <begin position="265"/>
        <end position="370"/>
    </location>
</feature>
<dbReference type="FunFam" id="1.20.1270.60:FF:000001">
    <property type="entry name" value="Rho GTPase-activating protein 26"/>
    <property type="match status" value="1"/>
</dbReference>
<dbReference type="InterPro" id="IPR001452">
    <property type="entry name" value="SH3_domain"/>
</dbReference>
<dbReference type="InterPro" id="IPR047225">
    <property type="entry name" value="PH_GRAF"/>
</dbReference>
<dbReference type="Pfam" id="PF00169">
    <property type="entry name" value="PH"/>
    <property type="match status" value="1"/>
</dbReference>
<dbReference type="PROSITE" id="PS50002">
    <property type="entry name" value="SH3"/>
    <property type="match status" value="1"/>
</dbReference>
<dbReference type="AlphaFoldDB" id="A0A674MS88"/>
<keyword evidence="8" id="KW-1185">Reference proteome</keyword>
<dbReference type="SMART" id="SM00233">
    <property type="entry name" value="PH"/>
    <property type="match status" value="1"/>
</dbReference>
<evidence type="ECO:0000313" key="8">
    <source>
        <dbReference type="Proteomes" id="UP000005226"/>
    </source>
</evidence>
<evidence type="ECO:0000256" key="1">
    <source>
        <dbReference type="ARBA" id="ARBA00022443"/>
    </source>
</evidence>
<dbReference type="PANTHER" id="PTHR12552">
    <property type="entry name" value="OLIGOPHRENIN 1"/>
    <property type="match status" value="1"/>
</dbReference>
<proteinExistence type="predicted"/>
<dbReference type="SUPFAM" id="SSF50044">
    <property type="entry name" value="SH3-domain"/>
    <property type="match status" value="1"/>
</dbReference>
<dbReference type="SMART" id="SM00324">
    <property type="entry name" value="RhoGAP"/>
    <property type="match status" value="1"/>
</dbReference>